<name>A0A1G7JNK9_9FLAO</name>
<sequence>MPNKLEDIEFRSEEVQEILSQVPNWMIRRGSVLFFVLILLVLCISWMVKYPDVIENPTLITTQIPPQKEFARMEGKLDSIYVIEAQTVEKNKILAVLENSANTEDVYYLKSILDTLKIKKRIIEFPINEIPILILGEIEIAYAAFENNYSEYQLNKALSPYKNEAIANQVSLNELKVRLQNMQSQYFLSQSELLLKRKNLKRNKSLLDKGVISQLDYENNQLELLSAEKGLKNLGASISQTREGIANADKNSKGTEISRTTEESKLLRNTLQSYNQLKKAISDWENLYVLKSEINGRVSLLNYWNKNQTVNQGDLVFTIIPLNNENYVAKVRAAALNSGKIKIGQKVNIKLQNYPETEFGMLIGHVSNISLTPDKEGLYLVDVSLPEKLITSYHKEIKFQQEMSGTAEIITEDLRLLERFFYQFKSLMDK</sequence>
<comment type="subcellular location">
    <subcellularLocation>
        <location evidence="1">Membrane</location>
        <topology evidence="1">Single-pass membrane protein</topology>
    </subcellularLocation>
</comment>
<proteinExistence type="predicted"/>
<dbReference type="AlphaFoldDB" id="A0A1G7JNK9"/>
<dbReference type="Proteomes" id="UP000182114">
    <property type="component" value="Unassembled WGS sequence"/>
</dbReference>
<gene>
    <name evidence="6" type="ORF">SAMN04487992_11015</name>
</gene>
<dbReference type="GO" id="GO:0019898">
    <property type="term" value="C:extrinsic component of membrane"/>
    <property type="evidence" value="ECO:0007669"/>
    <property type="project" value="InterPro"/>
</dbReference>
<evidence type="ECO:0000256" key="2">
    <source>
        <dbReference type="ARBA" id="ARBA00022692"/>
    </source>
</evidence>
<dbReference type="PANTHER" id="PTHR30386:SF26">
    <property type="entry name" value="TRANSPORT PROTEIN COMB"/>
    <property type="match status" value="1"/>
</dbReference>
<dbReference type="InterPro" id="IPR050739">
    <property type="entry name" value="MFP"/>
</dbReference>
<evidence type="ECO:0000313" key="7">
    <source>
        <dbReference type="Proteomes" id="UP000182114"/>
    </source>
</evidence>
<keyword evidence="7" id="KW-1185">Reference proteome</keyword>
<dbReference type="Gene3D" id="6.10.140.1990">
    <property type="match status" value="1"/>
</dbReference>
<keyword evidence="3 5" id="KW-1133">Transmembrane helix</keyword>
<evidence type="ECO:0000256" key="1">
    <source>
        <dbReference type="ARBA" id="ARBA00004167"/>
    </source>
</evidence>
<feature type="transmembrane region" description="Helical" evidence="5">
    <location>
        <begin position="30"/>
        <end position="48"/>
    </location>
</feature>
<dbReference type="InterPro" id="IPR030190">
    <property type="entry name" value="MacA_alpha-hairpin_sf"/>
</dbReference>
<dbReference type="Gene3D" id="2.40.30.170">
    <property type="match status" value="1"/>
</dbReference>
<dbReference type="PANTHER" id="PTHR30386">
    <property type="entry name" value="MEMBRANE FUSION SUBUNIT OF EMRAB-TOLC MULTIDRUG EFFLUX PUMP"/>
    <property type="match status" value="1"/>
</dbReference>
<evidence type="ECO:0000256" key="4">
    <source>
        <dbReference type="ARBA" id="ARBA00023136"/>
    </source>
</evidence>
<dbReference type="GO" id="GO:1990961">
    <property type="term" value="P:xenobiotic detoxification by transmembrane export across the plasma membrane"/>
    <property type="evidence" value="ECO:0007669"/>
    <property type="project" value="InterPro"/>
</dbReference>
<reference evidence="7" key="1">
    <citation type="submission" date="2016-10" db="EMBL/GenBank/DDBJ databases">
        <authorList>
            <person name="Varghese N."/>
            <person name="Submissions S."/>
        </authorList>
    </citation>
    <scope>NUCLEOTIDE SEQUENCE [LARGE SCALE GENOMIC DNA]</scope>
    <source>
        <strain evidence="7">DSM 24729</strain>
    </source>
</reference>
<dbReference type="PRINTS" id="PR01490">
    <property type="entry name" value="RTXTOXIND"/>
</dbReference>
<keyword evidence="2 5" id="KW-0812">Transmembrane</keyword>
<accession>A0A1G7JNK9</accession>
<evidence type="ECO:0000256" key="5">
    <source>
        <dbReference type="SAM" id="Phobius"/>
    </source>
</evidence>
<evidence type="ECO:0000313" key="6">
    <source>
        <dbReference type="EMBL" id="SDF26384.1"/>
    </source>
</evidence>
<dbReference type="GO" id="GO:1990195">
    <property type="term" value="C:macrolide transmembrane transporter complex"/>
    <property type="evidence" value="ECO:0007669"/>
    <property type="project" value="InterPro"/>
</dbReference>
<protein>
    <submittedName>
        <fullName evidence="6">HlyD family secretion protein</fullName>
    </submittedName>
</protein>
<keyword evidence="4 5" id="KW-0472">Membrane</keyword>
<organism evidence="6 7">
    <name type="scientific">Cellulophaga baltica</name>
    <dbReference type="NCBI Taxonomy" id="76594"/>
    <lineage>
        <taxon>Bacteria</taxon>
        <taxon>Pseudomonadati</taxon>
        <taxon>Bacteroidota</taxon>
        <taxon>Flavobacteriia</taxon>
        <taxon>Flavobacteriales</taxon>
        <taxon>Flavobacteriaceae</taxon>
        <taxon>Cellulophaga</taxon>
    </lineage>
</organism>
<evidence type="ECO:0000256" key="3">
    <source>
        <dbReference type="ARBA" id="ARBA00022989"/>
    </source>
</evidence>
<dbReference type="RefSeq" id="WP_074539002.1">
    <property type="nucleotide sequence ID" value="NZ_FNBD01000010.1"/>
</dbReference>
<dbReference type="EMBL" id="FNBD01000010">
    <property type="protein sequence ID" value="SDF26384.1"/>
    <property type="molecule type" value="Genomic_DNA"/>
</dbReference>